<protein>
    <submittedName>
        <fullName evidence="1">Uncharacterized protein</fullName>
    </submittedName>
</protein>
<dbReference type="Proteomes" id="UP001162030">
    <property type="component" value="Chromosome"/>
</dbReference>
<name>A0ABM9I5P2_9GAMM</name>
<evidence type="ECO:0000313" key="2">
    <source>
        <dbReference type="Proteomes" id="UP001162030"/>
    </source>
</evidence>
<keyword evidence="2" id="KW-1185">Reference proteome</keyword>
<dbReference type="EMBL" id="OX458333">
    <property type="protein sequence ID" value="CAI8909376.1"/>
    <property type="molecule type" value="Genomic_DNA"/>
</dbReference>
<organism evidence="1 2">
    <name type="scientific">Methylocaldum szegediense</name>
    <dbReference type="NCBI Taxonomy" id="73780"/>
    <lineage>
        <taxon>Bacteria</taxon>
        <taxon>Pseudomonadati</taxon>
        <taxon>Pseudomonadota</taxon>
        <taxon>Gammaproteobacteria</taxon>
        <taxon>Methylococcales</taxon>
        <taxon>Methylococcaceae</taxon>
        <taxon>Methylocaldum</taxon>
    </lineage>
</organism>
<reference evidence="1 2" key="1">
    <citation type="submission" date="2023-03" db="EMBL/GenBank/DDBJ databases">
        <authorList>
            <person name="Pearce D."/>
        </authorList>
    </citation>
    <scope>NUCLEOTIDE SEQUENCE [LARGE SCALE GENOMIC DNA]</scope>
    <source>
        <strain evidence="1">Msz</strain>
    </source>
</reference>
<gene>
    <name evidence="1" type="ORF">MSZNOR_3607</name>
</gene>
<proteinExistence type="predicted"/>
<sequence length="61" mass="6675">MTVILAGSNACNELRISHPIAVIVRFDKQKNQHGFAADGGRHVLIVSGKHSRLIEKRALTV</sequence>
<accession>A0ABM9I5P2</accession>
<evidence type="ECO:0000313" key="1">
    <source>
        <dbReference type="EMBL" id="CAI8909376.1"/>
    </source>
</evidence>